<dbReference type="SUPFAM" id="SSF57756">
    <property type="entry name" value="Retrovirus zinc finger-like domains"/>
    <property type="match status" value="1"/>
</dbReference>
<dbReference type="SMART" id="SM00343">
    <property type="entry name" value="ZnF_C2HC"/>
    <property type="match status" value="1"/>
</dbReference>
<evidence type="ECO:0000313" key="3">
    <source>
        <dbReference type="EMBL" id="JAG48672.1"/>
    </source>
</evidence>
<accession>A0A0K8S5V6</accession>
<feature type="non-terminal residue" evidence="3">
    <location>
        <position position="1"/>
    </location>
</feature>
<protein>
    <recommendedName>
        <fullName evidence="2">CCHC-type domain-containing protein</fullName>
    </recommendedName>
</protein>
<dbReference type="PROSITE" id="PS50158">
    <property type="entry name" value="ZF_CCHC"/>
    <property type="match status" value="1"/>
</dbReference>
<evidence type="ECO:0000259" key="2">
    <source>
        <dbReference type="PROSITE" id="PS50158"/>
    </source>
</evidence>
<dbReference type="Gene3D" id="4.10.60.10">
    <property type="entry name" value="Zinc finger, CCHC-type"/>
    <property type="match status" value="1"/>
</dbReference>
<evidence type="ECO:0000256" key="1">
    <source>
        <dbReference type="PROSITE-ProRule" id="PRU00047"/>
    </source>
</evidence>
<proteinExistence type="predicted"/>
<dbReference type="InterPro" id="IPR001878">
    <property type="entry name" value="Znf_CCHC"/>
</dbReference>
<reference evidence="3" key="1">
    <citation type="submission" date="2014-09" db="EMBL/GenBank/DDBJ databases">
        <authorList>
            <person name="Magalhaes I.L.F."/>
            <person name="Oliveira U."/>
            <person name="Santos F.R."/>
            <person name="Vidigal T.H.D.A."/>
            <person name="Brescovit A.D."/>
            <person name="Santos A.J."/>
        </authorList>
    </citation>
    <scope>NUCLEOTIDE SEQUENCE</scope>
</reference>
<sequence length="123" mass="13239">GERRTLAAFIHGLRDSEVARAVVLHGGDDLERAITYGLETEIRLMTARGERRGPVLAVVEDEPTEPVVAAVPRAKHSLPAGPNRPPPVPFGTSECYRCRRIGHFARECPAVMGPGNTQAAGAY</sequence>
<feature type="non-terminal residue" evidence="3">
    <location>
        <position position="123"/>
    </location>
</feature>
<dbReference type="Pfam" id="PF00098">
    <property type="entry name" value="zf-CCHC"/>
    <property type="match status" value="1"/>
</dbReference>
<dbReference type="GO" id="GO:0008270">
    <property type="term" value="F:zinc ion binding"/>
    <property type="evidence" value="ECO:0007669"/>
    <property type="project" value="UniProtKB-KW"/>
</dbReference>
<feature type="domain" description="CCHC-type" evidence="2">
    <location>
        <begin position="95"/>
        <end position="109"/>
    </location>
</feature>
<keyword evidence="1" id="KW-0863">Zinc-finger</keyword>
<keyword evidence="1" id="KW-0862">Zinc</keyword>
<dbReference type="AlphaFoldDB" id="A0A0K8S5V6"/>
<keyword evidence="1" id="KW-0479">Metal-binding</keyword>
<dbReference type="InterPro" id="IPR036875">
    <property type="entry name" value="Znf_CCHC_sf"/>
</dbReference>
<organism evidence="3">
    <name type="scientific">Lygus hesperus</name>
    <name type="common">Western plant bug</name>
    <dbReference type="NCBI Taxonomy" id="30085"/>
    <lineage>
        <taxon>Eukaryota</taxon>
        <taxon>Metazoa</taxon>
        <taxon>Ecdysozoa</taxon>
        <taxon>Arthropoda</taxon>
        <taxon>Hexapoda</taxon>
        <taxon>Insecta</taxon>
        <taxon>Pterygota</taxon>
        <taxon>Neoptera</taxon>
        <taxon>Paraneoptera</taxon>
        <taxon>Hemiptera</taxon>
        <taxon>Heteroptera</taxon>
        <taxon>Panheteroptera</taxon>
        <taxon>Cimicomorpha</taxon>
        <taxon>Miridae</taxon>
        <taxon>Mirini</taxon>
        <taxon>Lygus</taxon>
    </lineage>
</organism>
<name>A0A0K8S5V6_LYGHE</name>
<dbReference type="EMBL" id="GBRD01017155">
    <property type="protein sequence ID" value="JAG48672.1"/>
    <property type="molecule type" value="Transcribed_RNA"/>
</dbReference>
<dbReference type="GO" id="GO:0003676">
    <property type="term" value="F:nucleic acid binding"/>
    <property type="evidence" value="ECO:0007669"/>
    <property type="project" value="InterPro"/>
</dbReference>